<evidence type="ECO:0000313" key="2">
    <source>
        <dbReference type="EMBL" id="POA09302.1"/>
    </source>
</evidence>
<gene>
    <name evidence="2" type="ORF">CD039_00655</name>
</gene>
<proteinExistence type="predicted"/>
<dbReference type="GeneID" id="98296856"/>
<dbReference type="AlphaFoldDB" id="A0A2K4FD73"/>
<protein>
    <recommendedName>
        <fullName evidence="1">DUF1659 domain-containing protein</fullName>
    </recommendedName>
</protein>
<evidence type="ECO:0000259" key="1">
    <source>
        <dbReference type="Pfam" id="PF07872"/>
    </source>
</evidence>
<dbReference type="InterPro" id="IPR012454">
    <property type="entry name" value="DUF1659"/>
</dbReference>
<name>A0A2K4FD73_9STAP</name>
<dbReference type="RefSeq" id="WP_103370717.1">
    <property type="nucleotide sequence ID" value="NZ_CBCRVO010000001.1"/>
</dbReference>
<sequence length="65" mass="7315">MNNITVSLVKVTHNADGRAVTSRRRFTNLNGKATKEQIKQFATIIEQLTGEQFDSIELTTTTNVY</sequence>
<evidence type="ECO:0000313" key="3">
    <source>
        <dbReference type="Proteomes" id="UP000242712"/>
    </source>
</evidence>
<dbReference type="Proteomes" id="UP000242712">
    <property type="component" value="Unassembled WGS sequence"/>
</dbReference>
<dbReference type="OrthoDB" id="2401283at2"/>
<reference evidence="2 3" key="1">
    <citation type="submission" date="2017-08" db="EMBL/GenBank/DDBJ databases">
        <title>Draft genome sequences of 64 type strains of genus Staph aureus.</title>
        <authorList>
            <person name="Cole K."/>
            <person name="Golubchik T."/>
            <person name="Russell J."/>
            <person name="Foster D."/>
            <person name="Llewelyn M."/>
            <person name="Wilson D."/>
            <person name="Crook D."/>
            <person name="Paul J."/>
        </authorList>
    </citation>
    <scope>NUCLEOTIDE SEQUENCE [LARGE SCALE GENOMIC DNA]</scope>
    <source>
        <strain evidence="2 3">DSM 29875</strain>
    </source>
</reference>
<accession>A0A2K4FD73</accession>
<dbReference type="EMBL" id="PPPX01000001">
    <property type="protein sequence ID" value="POA09302.1"/>
    <property type="molecule type" value="Genomic_DNA"/>
</dbReference>
<feature type="domain" description="DUF1659" evidence="1">
    <location>
        <begin position="13"/>
        <end position="64"/>
    </location>
</feature>
<comment type="caution">
    <text evidence="2">The sequence shown here is derived from an EMBL/GenBank/DDBJ whole genome shotgun (WGS) entry which is preliminary data.</text>
</comment>
<organism evidence="2 3">
    <name type="scientific">Staphylococcus argensis</name>
    <dbReference type="NCBI Taxonomy" id="1607738"/>
    <lineage>
        <taxon>Bacteria</taxon>
        <taxon>Bacillati</taxon>
        <taxon>Bacillota</taxon>
        <taxon>Bacilli</taxon>
        <taxon>Bacillales</taxon>
        <taxon>Staphylococcaceae</taxon>
        <taxon>Staphylococcus</taxon>
    </lineage>
</organism>
<dbReference type="Pfam" id="PF07872">
    <property type="entry name" value="DUF1659"/>
    <property type="match status" value="1"/>
</dbReference>
<keyword evidence="3" id="KW-1185">Reference proteome</keyword>